<evidence type="ECO:0000256" key="1">
    <source>
        <dbReference type="ARBA" id="ARBA00004436"/>
    </source>
</evidence>
<accession>A0AA88SAH4</accession>
<dbReference type="Proteomes" id="UP001187315">
    <property type="component" value="Unassembled WGS sequence"/>
</dbReference>
<evidence type="ECO:0000256" key="2">
    <source>
        <dbReference type="ARBA" id="ARBA00022705"/>
    </source>
</evidence>
<gene>
    <name evidence="9" type="ORF">Q7C36_016023</name>
</gene>
<evidence type="ECO:0000256" key="5">
    <source>
        <dbReference type="ARBA" id="ARBA00023128"/>
    </source>
</evidence>
<dbReference type="PANTHER" id="PTHR35354">
    <property type="entry name" value="RGD1561648"/>
    <property type="match status" value="1"/>
</dbReference>
<organism evidence="9 10">
    <name type="scientific">Tachysurus vachellii</name>
    <name type="common">Darkbarbel catfish</name>
    <name type="synonym">Pelteobagrus vachellii</name>
    <dbReference type="NCBI Taxonomy" id="175792"/>
    <lineage>
        <taxon>Eukaryota</taxon>
        <taxon>Metazoa</taxon>
        <taxon>Chordata</taxon>
        <taxon>Craniata</taxon>
        <taxon>Vertebrata</taxon>
        <taxon>Euteleostomi</taxon>
        <taxon>Actinopterygii</taxon>
        <taxon>Neopterygii</taxon>
        <taxon>Teleostei</taxon>
        <taxon>Ostariophysi</taxon>
        <taxon>Siluriformes</taxon>
        <taxon>Bagridae</taxon>
        <taxon>Tachysurus</taxon>
    </lineage>
</organism>
<feature type="compositionally biased region" description="Basic and acidic residues" evidence="8">
    <location>
        <begin position="156"/>
        <end position="166"/>
    </location>
</feature>
<evidence type="ECO:0000256" key="7">
    <source>
        <dbReference type="PROSITE-ProRule" id="PRU00252"/>
    </source>
</evidence>
<keyword evidence="6" id="KW-1135">Mitochondrion nucleoid</keyword>
<dbReference type="InterPro" id="IPR012340">
    <property type="entry name" value="NA-bd_OB-fold"/>
</dbReference>
<dbReference type="PROSITE" id="PS50935">
    <property type="entry name" value="SSB"/>
    <property type="match status" value="1"/>
</dbReference>
<dbReference type="InterPro" id="IPR027878">
    <property type="entry name" value="DUF4551"/>
</dbReference>
<keyword evidence="3" id="KW-0809">Transit peptide</keyword>
<evidence type="ECO:0000256" key="6">
    <source>
        <dbReference type="ARBA" id="ARBA00023271"/>
    </source>
</evidence>
<dbReference type="HAMAP" id="MF_00984">
    <property type="entry name" value="SSB"/>
    <property type="match status" value="1"/>
</dbReference>
<sequence length="716" mass="81607">MDTSFCRRNSKLETFLKRNAPRDVHERIRYYEACVVVTEEFDKVFMHVVLTDDSIYLTEYHPRTLLRGLSFSLIMHMELINDLPDFLSGKDQKQSLHIHVVHTHVKGVGKRGSRDRTKPQSAVTPGQQYNYRHSHSAQGASRFQQSSDLRTSPSSIRDDGDVHTDNRQATSSVLTRLKQRAAGGKGKKTEEEEKKEAELHLYAVMPMSQIYFHLQRSWKSYIMKSTLRLSPCIVSSSPSSKKRKSTISWERTCQLFSQLSGELLQNELSLERLYLLLQELCTAARHNPAVKTLFWRSPELYAFLVKTLAESSQLSQDRLHPGDRLLLSMLAVQTISLMFGETEKGPSRLSTLTSKQGSVTAALLLALVRDPELKPNNCNSASHTELQVLQAEYLDAAAVLLFEVVTFCQELSGTPNTGHFLTVAWVFQTLEAHPYFLLFMAYQAQSVVLALSHSSESPLSPSQAVLLFQRCHLLLACMQHSTCVNSYIITELREEFRYYVRQSRFEDKLPPHYPISRPAHHVLSQLLSLRGTIRSVIILTRNLFTSGPEPACVQNSEHIHQVRNPSKNKEMLRRASVLLTRQIARHRSTDTSLILERSINRVQLLGRVGQDPVMRQVEGRNPVTIFSMATNEMWRSGEGEVSQTGDVSQKTTWHRISVFKPGLRDVAYHYVKKGSRILVEGKLDYGEYVDKNNVRRQATTIIADNIVFLSEIRDRE</sequence>
<evidence type="ECO:0000313" key="10">
    <source>
        <dbReference type="Proteomes" id="UP001187315"/>
    </source>
</evidence>
<dbReference type="SUPFAM" id="SSF50249">
    <property type="entry name" value="Nucleic acid-binding proteins"/>
    <property type="match status" value="1"/>
</dbReference>
<dbReference type="GO" id="GO:0003697">
    <property type="term" value="F:single-stranded DNA binding"/>
    <property type="evidence" value="ECO:0007669"/>
    <property type="project" value="InterPro"/>
</dbReference>
<dbReference type="Pfam" id="PF00436">
    <property type="entry name" value="SSB"/>
    <property type="match status" value="1"/>
</dbReference>
<keyword evidence="4 7" id="KW-0238">DNA-binding</keyword>
<dbReference type="Pfam" id="PF15087">
    <property type="entry name" value="DUF4551"/>
    <property type="match status" value="1"/>
</dbReference>
<dbReference type="GO" id="GO:0006260">
    <property type="term" value="P:DNA replication"/>
    <property type="evidence" value="ECO:0007669"/>
    <property type="project" value="UniProtKB-KW"/>
</dbReference>
<feature type="compositionally biased region" description="Polar residues" evidence="8">
    <location>
        <begin position="119"/>
        <end position="155"/>
    </location>
</feature>
<dbReference type="CDD" id="cd04496">
    <property type="entry name" value="SSB_OBF"/>
    <property type="match status" value="1"/>
</dbReference>
<evidence type="ECO:0000256" key="4">
    <source>
        <dbReference type="ARBA" id="ARBA00023125"/>
    </source>
</evidence>
<evidence type="ECO:0008006" key="11">
    <source>
        <dbReference type="Google" id="ProtNLM"/>
    </source>
</evidence>
<reference evidence="9" key="1">
    <citation type="submission" date="2023-08" db="EMBL/GenBank/DDBJ databases">
        <title>Pelteobagrus vachellii genome.</title>
        <authorList>
            <person name="Liu H."/>
        </authorList>
    </citation>
    <scope>NUCLEOTIDE SEQUENCE</scope>
    <source>
        <strain evidence="9">PRFRI_2022a</strain>
        <tissue evidence="9">Muscle</tissue>
    </source>
</reference>
<dbReference type="InterPro" id="IPR011344">
    <property type="entry name" value="ssDNA-bd"/>
</dbReference>
<dbReference type="EMBL" id="JAVHJS010000016">
    <property type="protein sequence ID" value="KAK2832561.1"/>
    <property type="molecule type" value="Genomic_DNA"/>
</dbReference>
<proteinExistence type="inferred from homology"/>
<feature type="region of interest" description="Disordered" evidence="8">
    <location>
        <begin position="105"/>
        <end position="193"/>
    </location>
</feature>
<evidence type="ECO:0000313" key="9">
    <source>
        <dbReference type="EMBL" id="KAK2832561.1"/>
    </source>
</evidence>
<dbReference type="GO" id="GO:0042645">
    <property type="term" value="C:mitochondrial nucleoid"/>
    <property type="evidence" value="ECO:0007669"/>
    <property type="project" value="UniProtKB-SubCell"/>
</dbReference>
<protein>
    <recommendedName>
        <fullName evidence="11">Single-stranded DNA-binding protein, mitochondrial</fullName>
    </recommendedName>
</protein>
<evidence type="ECO:0000256" key="3">
    <source>
        <dbReference type="ARBA" id="ARBA00022946"/>
    </source>
</evidence>
<keyword evidence="10" id="KW-1185">Reference proteome</keyword>
<dbReference type="FunFam" id="2.40.50.140:FF:000129">
    <property type="entry name" value="Single-stranded DNA-binding protein 1, mitochondrial"/>
    <property type="match status" value="1"/>
</dbReference>
<dbReference type="Gene3D" id="2.40.50.140">
    <property type="entry name" value="Nucleic acid-binding proteins"/>
    <property type="match status" value="1"/>
</dbReference>
<comment type="caution">
    <text evidence="9">The sequence shown here is derived from an EMBL/GenBank/DDBJ whole genome shotgun (WGS) entry which is preliminary data.</text>
</comment>
<dbReference type="InterPro" id="IPR000424">
    <property type="entry name" value="Primosome_PriB/ssb"/>
</dbReference>
<dbReference type="PANTHER" id="PTHR35354:SF1">
    <property type="entry name" value="RGD1561648"/>
    <property type="match status" value="1"/>
</dbReference>
<evidence type="ECO:0000256" key="8">
    <source>
        <dbReference type="SAM" id="MobiDB-lite"/>
    </source>
</evidence>
<comment type="subcellular location">
    <subcellularLocation>
        <location evidence="1">Mitochondrion matrix</location>
        <location evidence="1">Mitochondrion nucleoid</location>
    </subcellularLocation>
</comment>
<keyword evidence="2" id="KW-0235">DNA replication</keyword>
<keyword evidence="5" id="KW-0496">Mitochondrion</keyword>
<dbReference type="AlphaFoldDB" id="A0AA88SAH4"/>
<dbReference type="NCBIfam" id="TIGR00621">
    <property type="entry name" value="ssb"/>
    <property type="match status" value="1"/>
</dbReference>
<name>A0AA88SAH4_TACVA</name>